<evidence type="ECO:0000256" key="6">
    <source>
        <dbReference type="SAM" id="MobiDB-lite"/>
    </source>
</evidence>
<dbReference type="EMBL" id="CP002280">
    <property type="protein sequence ID" value="ADP41215.1"/>
    <property type="molecule type" value="Genomic_DNA"/>
</dbReference>
<evidence type="ECO:0000313" key="7">
    <source>
        <dbReference type="EMBL" id="ADP41215.1"/>
    </source>
</evidence>
<dbReference type="SUPFAM" id="SSF81901">
    <property type="entry name" value="HCP-like"/>
    <property type="match status" value="1"/>
</dbReference>
<dbReference type="GeneID" id="29742704"/>
<dbReference type="Gene3D" id="1.25.40.10">
    <property type="entry name" value="Tetratricopeptide repeat domain"/>
    <property type="match status" value="4"/>
</dbReference>
<dbReference type="InterPro" id="IPR011717">
    <property type="entry name" value="TPR-4"/>
</dbReference>
<dbReference type="InterPro" id="IPR019734">
    <property type="entry name" value="TPR_rpt"/>
</dbReference>
<evidence type="ECO:0000256" key="4">
    <source>
        <dbReference type="ARBA" id="ARBA00022803"/>
    </source>
</evidence>
<name>E3H1C7_ROTDC</name>
<dbReference type="PANTHER" id="PTHR46630:SF1">
    <property type="entry name" value="TETRATRICOPEPTIDE REPEAT PROTEIN 29"/>
    <property type="match status" value="1"/>
</dbReference>
<dbReference type="PANTHER" id="PTHR46630">
    <property type="entry name" value="TETRATRICOPEPTIDE REPEAT PROTEIN 29"/>
    <property type="match status" value="1"/>
</dbReference>
<dbReference type="Pfam" id="PF13432">
    <property type="entry name" value="TPR_16"/>
    <property type="match status" value="3"/>
</dbReference>
<dbReference type="InterPro" id="IPR011990">
    <property type="entry name" value="TPR-like_helical_dom_sf"/>
</dbReference>
<comment type="similarity">
    <text evidence="5">Belongs to the Rap family.</text>
</comment>
<evidence type="ECO:0000313" key="8">
    <source>
        <dbReference type="Proteomes" id="UP000000387"/>
    </source>
</evidence>
<feature type="compositionally biased region" description="Polar residues" evidence="6">
    <location>
        <begin position="782"/>
        <end position="792"/>
    </location>
</feature>
<dbReference type="Proteomes" id="UP000000387">
    <property type="component" value="Chromosome"/>
</dbReference>
<dbReference type="GO" id="GO:0042802">
    <property type="term" value="F:identical protein binding"/>
    <property type="evidence" value="ECO:0007669"/>
    <property type="project" value="InterPro"/>
</dbReference>
<dbReference type="SUPFAM" id="SSF48452">
    <property type="entry name" value="TPR-like"/>
    <property type="match status" value="2"/>
</dbReference>
<dbReference type="InterPro" id="IPR051476">
    <property type="entry name" value="Bac_ResReg_Asp_Phosphatase"/>
</dbReference>
<dbReference type="eggNOG" id="COG0457">
    <property type="taxonomic scope" value="Bacteria"/>
</dbReference>
<protein>
    <submittedName>
        <fullName evidence="7">Tetratricopeptide repeat protein</fullName>
    </submittedName>
</protein>
<dbReference type="HOGENOM" id="CLU_333670_0_0_11"/>
<dbReference type="SMART" id="SM00028">
    <property type="entry name" value="TPR"/>
    <property type="match status" value="9"/>
</dbReference>
<gene>
    <name evidence="7" type="ordered locus">HMPREF0733_11758</name>
</gene>
<feature type="region of interest" description="Disordered" evidence="6">
    <location>
        <begin position="769"/>
        <end position="792"/>
    </location>
</feature>
<dbReference type="RefSeq" id="WP_013398918.1">
    <property type="nucleotide sequence ID" value="NC_014643.1"/>
</dbReference>
<evidence type="ECO:0000256" key="1">
    <source>
        <dbReference type="ARBA" id="ARBA00004496"/>
    </source>
</evidence>
<organism evidence="7 8">
    <name type="scientific">Rothia dentocariosa (strain ATCC 17931 / CDC X599 / XDIA)</name>
    <dbReference type="NCBI Taxonomy" id="762948"/>
    <lineage>
        <taxon>Bacteria</taxon>
        <taxon>Bacillati</taxon>
        <taxon>Actinomycetota</taxon>
        <taxon>Actinomycetes</taxon>
        <taxon>Micrococcales</taxon>
        <taxon>Micrococcaceae</taxon>
        <taxon>Rothia</taxon>
    </lineage>
</organism>
<accession>E3H1C7</accession>
<keyword evidence="4" id="KW-0802">TPR repeat</keyword>
<sequence length="792" mass="90640">MATPDKPLEQMTAQERFELGRSRYNEGKISEAIEVWSNITRDDNPKAYAWAQLNLGLAYESPGELDQVIAAWSKVRHSDDPKAYAWAQLGLGNAYKDQGKLDEAITTWSNIHHNDDPQAYAWAQLGLGNAYKDQGKLDEAITTWSNIHHNDDPQAYASAQLGLGNAYHDQGKLDEAITTWSNIHHNDNPQAYAGAQRNLGNAYHDQGKLDEAIAAWSKVRHSDDPQAYASAQLGLGNAYKDQGKLDEAITTWSNIHHNDNPQAYAWAQLGLGVAYHDQGEPEQAIAAWSKVRHSDDPKAYAWAQYSLGVAYHDQGEPEQAIAAWSKVRHSDDPKAYAWAQYSLGFVYKDQNKPEKAIDTWLKVDSNHSLEAYVEAQLGLGEVYSLDKEKEEQAHEAYDNASGFSYYKSERGFKILNCPLALREDLHSLAKNTDEILKSLQIIPEFESKVAHYSRALTAFKLFECKKNEQKPSKFRLNTIRGVNDPTEGLVLSDYWDQQGIPETIHTNDTATFVSCFTFNHDSLNQFRLYGKENGREATGVSLVFNKEFFSEHSGALKYIAGASSDPSNKSGEAGKPENDNKRLLIDKSTLYRCIYLDPETGYWTLAQRDKSTFYREHNEDANSKEKWEKYYESISIKEENVEKNLFNEEDNSNKSISLILKSIFTDEDHSYNKCNKDEKQKILEAVRFILLPLQYLVKHIAFQEEQECRIMYITHLHDEKIRHDWEKQWMYVEYEEPVLPRIDKIYLSPGSAKYQDFFRILLDQKEDDGLDQKEDVKESKVRISQNPFRNKG</sequence>
<evidence type="ECO:0000256" key="5">
    <source>
        <dbReference type="ARBA" id="ARBA00038253"/>
    </source>
</evidence>
<feature type="compositionally biased region" description="Basic and acidic residues" evidence="6">
    <location>
        <begin position="770"/>
        <end position="781"/>
    </location>
</feature>
<dbReference type="GO" id="GO:0005737">
    <property type="term" value="C:cytoplasm"/>
    <property type="evidence" value="ECO:0007669"/>
    <property type="project" value="UniProtKB-SubCell"/>
</dbReference>
<keyword evidence="2" id="KW-0963">Cytoplasm</keyword>
<reference evidence="8" key="1">
    <citation type="submission" date="2010-10" db="EMBL/GenBank/DDBJ databases">
        <title>The complete genome of Rothia dentocariosa ATCC 17931.</title>
        <authorList>
            <person name="Muzny D."/>
            <person name="Qin X."/>
            <person name="Buhay C."/>
            <person name="Dugan-Rocha S."/>
            <person name="Ding Y."/>
            <person name="Chen G."/>
            <person name="Hawes A."/>
            <person name="Holder M."/>
            <person name="Jhangiani S."/>
            <person name="Johnson A."/>
            <person name="Khan Z."/>
            <person name="Li Z."/>
            <person name="Liu W."/>
            <person name="Liu X."/>
            <person name="Perez L."/>
            <person name="Shen H."/>
            <person name="Wang Q."/>
            <person name="Watt J."/>
            <person name="Xi L."/>
            <person name="Xin Y."/>
            <person name="Zhou J."/>
            <person name="Deng J."/>
            <person name="Jiang H."/>
            <person name="Liu Y."/>
            <person name="Qu J."/>
            <person name="Song X.-Z."/>
            <person name="Zhang L."/>
            <person name="Villasana D."/>
            <person name="Johnson A."/>
            <person name="Liu J."/>
            <person name="Liyanage D."/>
            <person name="Lorensuhewa L."/>
            <person name="Robinson T."/>
            <person name="Song A."/>
            <person name="Song B.-B."/>
            <person name="Dinh H."/>
            <person name="Thornton R."/>
            <person name="Coyle M."/>
            <person name="Francisco L."/>
            <person name="Jackson L."/>
            <person name="Javaid M."/>
            <person name="Korchina V."/>
            <person name="Kovar C."/>
            <person name="Mata R."/>
            <person name="Mathew T."/>
            <person name="Ngo R."/>
            <person name="Nguyen L."/>
            <person name="Nguyen N."/>
            <person name="Okwuonu G."/>
            <person name="Ongeri F."/>
            <person name="Pham C."/>
            <person name="Simmons D."/>
            <person name="Wilczek-Boney K."/>
            <person name="Hale W."/>
            <person name="Jakkamsetti A."/>
            <person name="Pham P."/>
            <person name="Ruth R."/>
            <person name="San Lucas F."/>
            <person name="Warren J."/>
            <person name="Zhang J."/>
            <person name="Zhao Z."/>
            <person name="Zhou C."/>
            <person name="Zhu D."/>
            <person name="Lee S."/>
            <person name="Bess C."/>
            <person name="Blankenburg K."/>
            <person name="Forbes L."/>
            <person name="Fu Q."/>
            <person name="Gubbala S."/>
            <person name="Hirani K."/>
            <person name="Jayaseelan J.C."/>
            <person name="Lara F."/>
            <person name="Munidasa M."/>
            <person name="Palculict T."/>
            <person name="Patil S."/>
            <person name="Pu L.-L."/>
            <person name="Saada N."/>
            <person name="Tang L."/>
            <person name="Weissenberger G."/>
            <person name="Zhu Y."/>
            <person name="Hemphill L."/>
            <person name="Shang Y."/>
            <person name="Youmans B."/>
            <person name="Ayvaz T."/>
            <person name="Ross M."/>
            <person name="Santibanez J."/>
            <person name="Aqrawi P."/>
            <person name="Gross S."/>
            <person name="Joshi V."/>
            <person name="Fowler G."/>
            <person name="Nazareth L."/>
            <person name="Reid J."/>
            <person name="Worley K."/>
            <person name="Petrosino J."/>
            <person name="Highlander S."/>
            <person name="Gibbs R."/>
        </authorList>
    </citation>
    <scope>NUCLEOTIDE SEQUENCE [LARGE SCALE GENOMIC DNA]</scope>
    <source>
        <strain evidence="8">ATCC 17931 / CDC X599 / XDIA</strain>
    </source>
</reference>
<evidence type="ECO:0000256" key="2">
    <source>
        <dbReference type="ARBA" id="ARBA00022490"/>
    </source>
</evidence>
<dbReference type="Pfam" id="PF07721">
    <property type="entry name" value="TPR_4"/>
    <property type="match status" value="1"/>
</dbReference>
<dbReference type="KEGG" id="rdn:HMPREF0733_11758"/>
<comment type="subcellular location">
    <subcellularLocation>
        <location evidence="1">Cytoplasm</location>
    </subcellularLocation>
</comment>
<proteinExistence type="inferred from homology"/>
<evidence type="ECO:0000256" key="3">
    <source>
        <dbReference type="ARBA" id="ARBA00022737"/>
    </source>
</evidence>
<dbReference type="AlphaFoldDB" id="E3H1C7"/>
<keyword evidence="3" id="KW-0677">Repeat</keyword>